<feature type="domain" description="Xylose isomerase-like TIM barrel" evidence="3">
    <location>
        <begin position="22"/>
        <end position="247"/>
    </location>
</feature>
<dbReference type="SUPFAM" id="SSF51658">
    <property type="entry name" value="Xylose isomerase-like"/>
    <property type="match status" value="1"/>
</dbReference>
<name>A0A1I6GTD0_9RHOB</name>
<dbReference type="RefSeq" id="WP_090199710.1">
    <property type="nucleotide sequence ID" value="NZ_FOYP01000001.1"/>
</dbReference>
<organism evidence="4 5">
    <name type="scientific">Yoonia tamlensis</name>
    <dbReference type="NCBI Taxonomy" id="390270"/>
    <lineage>
        <taxon>Bacteria</taxon>
        <taxon>Pseudomonadati</taxon>
        <taxon>Pseudomonadota</taxon>
        <taxon>Alphaproteobacteria</taxon>
        <taxon>Rhodobacterales</taxon>
        <taxon>Paracoccaceae</taxon>
        <taxon>Yoonia</taxon>
    </lineage>
</organism>
<protein>
    <submittedName>
        <fullName evidence="4">Hydroxypyruvate isomerase</fullName>
    </submittedName>
</protein>
<feature type="active site" description="Proton donor/acceptor" evidence="2">
    <location>
        <position position="234"/>
    </location>
</feature>
<dbReference type="Gene3D" id="3.20.20.150">
    <property type="entry name" value="Divalent-metal-dependent TIM barrel enzymes"/>
    <property type="match status" value="1"/>
</dbReference>
<dbReference type="InterPro" id="IPR036237">
    <property type="entry name" value="Xyl_isomerase-like_sf"/>
</dbReference>
<dbReference type="Proteomes" id="UP000199478">
    <property type="component" value="Unassembled WGS sequence"/>
</dbReference>
<gene>
    <name evidence="4" type="ORF">SAMN04488005_2129</name>
</gene>
<dbReference type="InterPro" id="IPR013022">
    <property type="entry name" value="Xyl_isomerase-like_TIM-brl"/>
</dbReference>
<reference evidence="5" key="1">
    <citation type="submission" date="2016-10" db="EMBL/GenBank/DDBJ databases">
        <authorList>
            <person name="Varghese N."/>
            <person name="Submissions S."/>
        </authorList>
    </citation>
    <scope>NUCLEOTIDE SEQUENCE [LARGE SCALE GENOMIC DNA]</scope>
    <source>
        <strain evidence="5">DSM 26879</strain>
    </source>
</reference>
<evidence type="ECO:0000313" key="5">
    <source>
        <dbReference type="Proteomes" id="UP000199478"/>
    </source>
</evidence>
<sequence>MPKYCANLTLLFTELPFLQRFGAAKDAGFDGVEVQFPYDVNAQDIVNALARYELTMVSINCPPPNYTGGEPGWAAVPALQQRFQRDFMRAARYAKTLGAQHLHIMAGVADGPEAEAVYIENLSWAAAQVPKQSLLIEPINRGDMRGYFLHDFDRAARVLKMINAPNVRLLFDAYHAAKITGDVFATWEAMRGIAAHVQVAQTPDRSEPDAGEIDYPAFFEQLAKDGYQGWISGEYKPRGETAAGCQWVT</sequence>
<keyword evidence="5" id="KW-1185">Reference proteome</keyword>
<accession>A0A1I6GTD0</accession>
<evidence type="ECO:0000313" key="4">
    <source>
        <dbReference type="EMBL" id="SFR45341.1"/>
    </source>
</evidence>
<evidence type="ECO:0000256" key="2">
    <source>
        <dbReference type="PIRSR" id="PIRSR006241-50"/>
    </source>
</evidence>
<dbReference type="PANTHER" id="PTHR43489:SF6">
    <property type="entry name" value="HYDROXYPYRUVATE ISOMERASE-RELATED"/>
    <property type="match status" value="1"/>
</dbReference>
<dbReference type="InterPro" id="IPR050417">
    <property type="entry name" value="Sugar_Epim/Isomerase"/>
</dbReference>
<feature type="active site" description="Proton donor/acceptor" evidence="2">
    <location>
        <position position="137"/>
    </location>
</feature>
<dbReference type="GO" id="GO:0008903">
    <property type="term" value="F:hydroxypyruvate isomerase activity"/>
    <property type="evidence" value="ECO:0007669"/>
    <property type="project" value="TreeGrafter"/>
</dbReference>
<dbReference type="OrthoDB" id="9786584at2"/>
<dbReference type="AlphaFoldDB" id="A0A1I6GTD0"/>
<keyword evidence="4" id="KW-0670">Pyruvate</keyword>
<dbReference type="STRING" id="390270.SAMN04488005_2129"/>
<proteinExistence type="predicted"/>
<evidence type="ECO:0000259" key="3">
    <source>
        <dbReference type="Pfam" id="PF01261"/>
    </source>
</evidence>
<dbReference type="Pfam" id="PF01261">
    <property type="entry name" value="AP_endonuc_2"/>
    <property type="match status" value="1"/>
</dbReference>
<dbReference type="EMBL" id="FOYP01000001">
    <property type="protein sequence ID" value="SFR45341.1"/>
    <property type="molecule type" value="Genomic_DNA"/>
</dbReference>
<dbReference type="GO" id="GO:0046487">
    <property type="term" value="P:glyoxylate metabolic process"/>
    <property type="evidence" value="ECO:0007669"/>
    <property type="project" value="TreeGrafter"/>
</dbReference>
<dbReference type="PIRSF" id="PIRSF006241">
    <property type="entry name" value="HyI"/>
    <property type="match status" value="1"/>
</dbReference>
<keyword evidence="1 4" id="KW-0413">Isomerase</keyword>
<dbReference type="InterPro" id="IPR026040">
    <property type="entry name" value="HyI-like"/>
</dbReference>
<dbReference type="PANTHER" id="PTHR43489">
    <property type="entry name" value="ISOMERASE"/>
    <property type="match status" value="1"/>
</dbReference>
<evidence type="ECO:0000256" key="1">
    <source>
        <dbReference type="ARBA" id="ARBA00023235"/>
    </source>
</evidence>